<dbReference type="Pfam" id="PF04294">
    <property type="entry name" value="VanW"/>
    <property type="match status" value="1"/>
</dbReference>
<evidence type="ECO:0000259" key="3">
    <source>
        <dbReference type="Pfam" id="PF12229"/>
    </source>
</evidence>
<dbReference type="Proteomes" id="UP000224915">
    <property type="component" value="Unassembled WGS sequence"/>
</dbReference>
<organism evidence="4 5">
    <name type="scientific">Serinibacter salmoneus</name>
    <dbReference type="NCBI Taxonomy" id="556530"/>
    <lineage>
        <taxon>Bacteria</taxon>
        <taxon>Bacillati</taxon>
        <taxon>Actinomycetota</taxon>
        <taxon>Actinomycetes</taxon>
        <taxon>Micrococcales</taxon>
        <taxon>Beutenbergiaceae</taxon>
        <taxon>Serinibacter</taxon>
    </lineage>
</organism>
<keyword evidence="2" id="KW-0812">Transmembrane</keyword>
<gene>
    <name evidence="4" type="ORF">ATL40_1988</name>
</gene>
<evidence type="ECO:0000313" key="4">
    <source>
        <dbReference type="EMBL" id="PFG20390.1"/>
    </source>
</evidence>
<keyword evidence="2" id="KW-0472">Membrane</keyword>
<feature type="domain" description="YoaR-like putative peptidoglycan binding" evidence="3">
    <location>
        <begin position="124"/>
        <end position="224"/>
    </location>
</feature>
<sequence length="608" mass="63951">MRDSDETRSDLTTADSAGVGPESTSDGGSQGPAPDTLEDLESRPRSRRGLITGVVAGVLVLAVGGAYLGSVFYTQDRIAPEASVGAVDVGGMTREDAVAAVEAGYAERTGEPIPIEVGTVEATLDPARSGLALDADASVDPLVGRTWNPVELWQRLFGEQSTQPVSTVDVDQLTQALADAESIVRVDPVDATIALTGTEAIVTDAEPGSGLDLENAVGTVQREWLTAQDTISLPVVELEPAIGQSQVEAAMADLVDPLLSGPVTIVAGEDSAQLSVETLSAASRIVVQDGAFALEMDGEAVAEAISQALPEVGDAAADARIELQGGSPTVVPSREGTGLDADQALAAVEGAALNPTEREAVLELSTTEAEFTTADAEALGVTEVIAEFSTPLPSYPDPERTENLRVGSAAVTGTLVLPGEEFSLLDALGPINASSGYNQSGVVINGMEARAYGGGLSQLSTTLFNVGFEAGLEDVEHKPHSRWFERYPAGREATLYEGSIDMRWRNTTDHGVLVQAWVGDDDRQWARLWGTETYQTTITSGQHYDFTDPTTLYNPAPECIPESGGAQGFTIDVNRVVRTLEGELVSDDTYSWKYAPWNRVVCGENPDA</sequence>
<dbReference type="OrthoDB" id="9813301at2"/>
<dbReference type="PANTHER" id="PTHR35788:SF1">
    <property type="entry name" value="EXPORTED PROTEIN"/>
    <property type="match status" value="1"/>
</dbReference>
<accession>A0A2A9D3H0</accession>
<dbReference type="RefSeq" id="WP_098469382.1">
    <property type="nucleotide sequence ID" value="NZ_PDJD01000001.1"/>
</dbReference>
<dbReference type="InterPro" id="IPR052913">
    <property type="entry name" value="Glycopeptide_resist_protein"/>
</dbReference>
<name>A0A2A9D3H0_9MICO</name>
<proteinExistence type="predicted"/>
<evidence type="ECO:0000256" key="2">
    <source>
        <dbReference type="SAM" id="Phobius"/>
    </source>
</evidence>
<keyword evidence="5" id="KW-1185">Reference proteome</keyword>
<dbReference type="InterPro" id="IPR007391">
    <property type="entry name" value="Vancomycin_resist_VanW"/>
</dbReference>
<dbReference type="PANTHER" id="PTHR35788">
    <property type="entry name" value="EXPORTED PROTEIN-RELATED"/>
    <property type="match status" value="1"/>
</dbReference>
<feature type="transmembrane region" description="Helical" evidence="2">
    <location>
        <begin position="50"/>
        <end position="73"/>
    </location>
</feature>
<comment type="caution">
    <text evidence="4">The sequence shown here is derived from an EMBL/GenBank/DDBJ whole genome shotgun (WGS) entry which is preliminary data.</text>
</comment>
<dbReference type="EMBL" id="PDJD01000001">
    <property type="protein sequence ID" value="PFG20390.1"/>
    <property type="molecule type" value="Genomic_DNA"/>
</dbReference>
<reference evidence="4 5" key="1">
    <citation type="submission" date="2017-10" db="EMBL/GenBank/DDBJ databases">
        <title>Sequencing the genomes of 1000 actinobacteria strains.</title>
        <authorList>
            <person name="Klenk H.-P."/>
        </authorList>
    </citation>
    <scope>NUCLEOTIDE SEQUENCE [LARGE SCALE GENOMIC DNA]</scope>
    <source>
        <strain evidence="4 5">DSM 21801</strain>
    </source>
</reference>
<keyword evidence="2" id="KW-1133">Transmembrane helix</keyword>
<dbReference type="AlphaFoldDB" id="A0A2A9D3H0"/>
<feature type="region of interest" description="Disordered" evidence="1">
    <location>
        <begin position="1"/>
        <end position="44"/>
    </location>
</feature>
<dbReference type="Pfam" id="PF12229">
    <property type="entry name" value="PG_binding_4"/>
    <property type="match status" value="2"/>
</dbReference>
<dbReference type="InterPro" id="IPR022029">
    <property type="entry name" value="YoaR-like_PG-bd"/>
</dbReference>
<evidence type="ECO:0000256" key="1">
    <source>
        <dbReference type="SAM" id="MobiDB-lite"/>
    </source>
</evidence>
<feature type="domain" description="YoaR-like putative peptidoglycan binding" evidence="3">
    <location>
        <begin position="284"/>
        <end position="353"/>
    </location>
</feature>
<protein>
    <submittedName>
        <fullName evidence="4">Vancomycin resistance protein YoaR</fullName>
    </submittedName>
</protein>
<evidence type="ECO:0000313" key="5">
    <source>
        <dbReference type="Proteomes" id="UP000224915"/>
    </source>
</evidence>